<reference evidence="1" key="1">
    <citation type="journal article" date="2021" name="PeerJ">
        <title>Extensive microbial diversity within the chicken gut microbiome revealed by metagenomics and culture.</title>
        <authorList>
            <person name="Gilroy R."/>
            <person name="Ravi A."/>
            <person name="Getino M."/>
            <person name="Pursley I."/>
            <person name="Horton D.L."/>
            <person name="Alikhan N.F."/>
            <person name="Baker D."/>
            <person name="Gharbi K."/>
            <person name="Hall N."/>
            <person name="Watson M."/>
            <person name="Adriaenssens E.M."/>
            <person name="Foster-Nyarko E."/>
            <person name="Jarju S."/>
            <person name="Secka A."/>
            <person name="Antonio M."/>
            <person name="Oren A."/>
            <person name="Chaudhuri R.R."/>
            <person name="La Ragione R."/>
            <person name="Hildebrand F."/>
            <person name="Pallen M.J."/>
        </authorList>
    </citation>
    <scope>NUCLEOTIDE SEQUENCE</scope>
    <source>
        <strain evidence="1">ChiHjej9B8-1298</strain>
    </source>
</reference>
<gene>
    <name evidence="1" type="ORF">H9814_10270</name>
</gene>
<dbReference type="EMBL" id="DXBX01000083">
    <property type="protein sequence ID" value="HIZ33899.1"/>
    <property type="molecule type" value="Genomic_DNA"/>
</dbReference>
<comment type="caution">
    <text evidence="1">The sequence shown here is derived from an EMBL/GenBank/DDBJ whole genome shotgun (WGS) entry which is preliminary data.</text>
</comment>
<reference evidence="1" key="2">
    <citation type="submission" date="2021-04" db="EMBL/GenBank/DDBJ databases">
        <authorList>
            <person name="Gilroy R."/>
        </authorList>
    </citation>
    <scope>NUCLEOTIDE SEQUENCE</scope>
    <source>
        <strain evidence="1">ChiHjej9B8-1298</strain>
    </source>
</reference>
<organism evidence="1 2">
    <name type="scientific">Candidatus Bacteroides merdigallinarum</name>
    <dbReference type="NCBI Taxonomy" id="2838473"/>
    <lineage>
        <taxon>Bacteria</taxon>
        <taxon>Pseudomonadati</taxon>
        <taxon>Bacteroidota</taxon>
        <taxon>Bacteroidia</taxon>
        <taxon>Bacteroidales</taxon>
        <taxon>Bacteroidaceae</taxon>
        <taxon>Bacteroides</taxon>
    </lineage>
</organism>
<dbReference type="Gene3D" id="3.30.2020.40">
    <property type="entry name" value="Uncharacterised protein PF10387, DUF2442"/>
    <property type="match status" value="1"/>
</dbReference>
<accession>A0A9D2EA79</accession>
<dbReference type="AlphaFoldDB" id="A0A9D2EA79"/>
<evidence type="ECO:0000313" key="1">
    <source>
        <dbReference type="EMBL" id="HIZ33899.1"/>
    </source>
</evidence>
<evidence type="ECO:0000313" key="2">
    <source>
        <dbReference type="Proteomes" id="UP000824028"/>
    </source>
</evidence>
<protein>
    <recommendedName>
        <fullName evidence="3">DUF2442 domain-containing protein</fullName>
    </recommendedName>
</protein>
<sequence length="80" mass="9317">MCKMKDVNVGIKKLDFTGHRGKMAVYLTDGREVIVPLSFFPDIKHLSVKEREGWMILDDQYFTFDRLSKVYSVKDLMTLA</sequence>
<proteinExistence type="predicted"/>
<name>A0A9D2EA79_9BACE</name>
<dbReference type="Proteomes" id="UP000824028">
    <property type="component" value="Unassembled WGS sequence"/>
</dbReference>
<evidence type="ECO:0008006" key="3">
    <source>
        <dbReference type="Google" id="ProtNLM"/>
    </source>
</evidence>